<proteinExistence type="predicted"/>
<dbReference type="InterPro" id="IPR006311">
    <property type="entry name" value="TAT_signal"/>
</dbReference>
<evidence type="ECO:0000313" key="3">
    <source>
        <dbReference type="Proteomes" id="UP001431010"/>
    </source>
</evidence>
<dbReference type="EMBL" id="CP088156">
    <property type="protein sequence ID" value="UFZ07026.1"/>
    <property type="molecule type" value="Genomic_DNA"/>
</dbReference>
<dbReference type="InterPro" id="IPR016568">
    <property type="entry name" value="Sulphur_oxidation_SoxY"/>
</dbReference>
<dbReference type="PROSITE" id="PS51318">
    <property type="entry name" value="TAT"/>
    <property type="match status" value="1"/>
</dbReference>
<sequence>MSRMFEPTHISRRHLLQLAGTLAGASALPLVTVRRAQATPAMLASAIRNLVGEANVLTGKVRLDIPPLVENGNTVPMTVSVDHPMTTESYVKSIHVFNEKNPQPNIANFHLTPQAGRAQVATRIRLADTQKVVAIAKLSDGSFWSVSVDVIVTLAACTEEMP</sequence>
<dbReference type="Pfam" id="PF13501">
    <property type="entry name" value="SoxY"/>
    <property type="match status" value="1"/>
</dbReference>
<dbReference type="Gene3D" id="2.60.40.2470">
    <property type="entry name" value="SoxY domain"/>
    <property type="match status" value="1"/>
</dbReference>
<gene>
    <name evidence="2" type="ORF">LQG66_12295</name>
</gene>
<dbReference type="InterPro" id="IPR030997">
    <property type="entry name" value="SoxY_para_1"/>
</dbReference>
<dbReference type="InterPro" id="IPR038162">
    <property type="entry name" value="SoxY_sf"/>
</dbReference>
<keyword evidence="3" id="KW-1185">Reference proteome</keyword>
<dbReference type="RefSeq" id="WP_231326479.1">
    <property type="nucleotide sequence ID" value="NZ_CP088156.1"/>
</dbReference>
<dbReference type="InterPro" id="IPR036073">
    <property type="entry name" value="Desulfoferrodoxin_Fe-bd_dom_sf"/>
</dbReference>
<dbReference type="Proteomes" id="UP001431010">
    <property type="component" value="Chromosome"/>
</dbReference>
<accession>A0ABY3RI60</accession>
<dbReference type="InterPro" id="IPR032711">
    <property type="entry name" value="SoxY"/>
</dbReference>
<dbReference type="SUPFAM" id="SSF49367">
    <property type="entry name" value="Superoxide reductase-like"/>
    <property type="match status" value="1"/>
</dbReference>
<name>A0ABY3RI60_9BRAD</name>
<dbReference type="PIRSF" id="PIRSF010312">
    <property type="entry name" value="Sulphur_oxidation_SoxY"/>
    <property type="match status" value="1"/>
</dbReference>
<evidence type="ECO:0000313" key="2">
    <source>
        <dbReference type="EMBL" id="UFZ07026.1"/>
    </source>
</evidence>
<protein>
    <submittedName>
        <fullName evidence="2">SoxY-related AACIE arm protein</fullName>
    </submittedName>
</protein>
<reference evidence="2" key="1">
    <citation type="journal article" date="2024" name="Antonie Van Leeuwenhoek">
        <title>Bradyrhizobium ontarionense sp. nov., a novel bacterial symbiont isolated from Aeschynomene indica (Indian jointvetch), harbours photosynthesis, nitrogen fixation and nitrous oxide (N2O) reductase genes.</title>
        <authorList>
            <person name="Bromfield E.S.P."/>
            <person name="Cloutier S."/>
        </authorList>
    </citation>
    <scope>NUCLEOTIDE SEQUENCE</scope>
    <source>
        <strain evidence="2">A19</strain>
    </source>
</reference>
<dbReference type="NCBIfam" id="TIGR04487">
    <property type="entry name" value="SoxY_para_1"/>
    <property type="match status" value="1"/>
</dbReference>
<feature type="domain" description="Ig-like SoxY" evidence="1">
    <location>
        <begin position="48"/>
        <end position="157"/>
    </location>
</feature>
<organism evidence="2 3">
    <name type="scientific">Bradyrhizobium ontarionense</name>
    <dbReference type="NCBI Taxonomy" id="2898149"/>
    <lineage>
        <taxon>Bacteria</taxon>
        <taxon>Pseudomonadati</taxon>
        <taxon>Pseudomonadota</taxon>
        <taxon>Alphaproteobacteria</taxon>
        <taxon>Hyphomicrobiales</taxon>
        <taxon>Nitrobacteraceae</taxon>
        <taxon>Bradyrhizobium</taxon>
    </lineage>
</organism>
<evidence type="ECO:0000259" key="1">
    <source>
        <dbReference type="Pfam" id="PF13501"/>
    </source>
</evidence>